<comment type="caution">
    <text evidence="1">The sequence shown here is derived from an EMBL/GenBank/DDBJ whole genome shotgun (WGS) entry which is preliminary data.</text>
</comment>
<protein>
    <submittedName>
        <fullName evidence="1">Uncharacterized protein</fullName>
    </submittedName>
</protein>
<gene>
    <name evidence="1" type="ORF">JYU34_005697</name>
</gene>
<evidence type="ECO:0000313" key="2">
    <source>
        <dbReference type="Proteomes" id="UP000823941"/>
    </source>
</evidence>
<evidence type="ECO:0000313" key="1">
    <source>
        <dbReference type="EMBL" id="KAG7308487.1"/>
    </source>
</evidence>
<dbReference type="EMBL" id="JAHIBW010000008">
    <property type="protein sequence ID" value="KAG7308487.1"/>
    <property type="molecule type" value="Genomic_DNA"/>
</dbReference>
<dbReference type="Proteomes" id="UP000823941">
    <property type="component" value="Chromosome 8"/>
</dbReference>
<reference evidence="1 2" key="1">
    <citation type="submission" date="2021-06" db="EMBL/GenBank/DDBJ databases">
        <title>A haploid diamondback moth (Plutella xylostella L.) genome assembly resolves 31 chromosomes and identifies a diamide resistance mutation.</title>
        <authorList>
            <person name="Ward C.M."/>
            <person name="Perry K.D."/>
            <person name="Baker G."/>
            <person name="Powis K."/>
            <person name="Heckel D.G."/>
            <person name="Baxter S.W."/>
        </authorList>
    </citation>
    <scope>NUCLEOTIDE SEQUENCE [LARGE SCALE GENOMIC DNA]</scope>
    <source>
        <strain evidence="1 2">LV</strain>
        <tissue evidence="1">Single pupa</tissue>
    </source>
</reference>
<sequence length="728" mass="82018">MTDCNDLRALSKITAEVDESQVKIILSSHCIKAQLFLVDRLRKETERQKQICKYISGGNIKLEAEIKHAEQEFRSLLTANETIKSSNIEIRKDLLLAREKKAEVLKRVQFGEKKYEDLWIQCKNRYESIPFVQKWFEITEKNKEFQERIKFLTQEVQTLTKEVRTRKESIKEMDKKHLIQMVQYLVSERPKIINAIKEEMAKVKGLNAEIQDYLKEQDVRSYKEEIRPGFKSGDKLQNDNMMVLDTDWPSLCDNFSKDQDRLRMPRLQLASGDMDLLTVNLEQIKKNSVAQVKRTDSNSMSLHGVPSVRPEEKKDAYYSSFFNKSYLDENEAGTSDTRSYANKKLINILDDINIDRNDAKKIVSGVNPNALKIVNIGSCISKTGDGVVAKNSQTESTNAEPMEQEEAEVVASGSTNILMPPSQFLDMTQGSSSVVVEELMDQEENRKETEMPRLKNSQEKKVSFGLPVIEEVPEESAPEPEAAEDCDVTVSSQLDVSTASHENDSFSRMKDRILKKYSLDLSPDFVYEKKTSDKIITSKFFNKTKETDRKAEVDTPKEADKQNAVEVINTQCEQTARDEINKGDADLDYIGNNATGDINNTKKEDKSITGFLFTHGPNGIPDSLDVSMSTTGFDDGDADFPHGIDSSLLLSPKADVPMQISGDNGEVFSQEVPNFLSGLRKTGLSFFGKSSGSEPKADAGLNQQGNNFNFTFGGESSKSRGGLFSMFQ</sequence>
<accession>A0ABQ7QTW9</accession>
<proteinExistence type="predicted"/>
<name>A0ABQ7QTW9_PLUXY</name>
<organism evidence="1 2">
    <name type="scientific">Plutella xylostella</name>
    <name type="common">Diamondback moth</name>
    <name type="synonym">Plutella maculipennis</name>
    <dbReference type="NCBI Taxonomy" id="51655"/>
    <lineage>
        <taxon>Eukaryota</taxon>
        <taxon>Metazoa</taxon>
        <taxon>Ecdysozoa</taxon>
        <taxon>Arthropoda</taxon>
        <taxon>Hexapoda</taxon>
        <taxon>Insecta</taxon>
        <taxon>Pterygota</taxon>
        <taxon>Neoptera</taxon>
        <taxon>Endopterygota</taxon>
        <taxon>Lepidoptera</taxon>
        <taxon>Glossata</taxon>
        <taxon>Ditrysia</taxon>
        <taxon>Yponomeutoidea</taxon>
        <taxon>Plutellidae</taxon>
        <taxon>Plutella</taxon>
    </lineage>
</organism>
<keyword evidence="2" id="KW-1185">Reference proteome</keyword>